<evidence type="ECO:0000313" key="2">
    <source>
        <dbReference type="Proteomes" id="UP000439903"/>
    </source>
</evidence>
<evidence type="ECO:0000313" key="1">
    <source>
        <dbReference type="EMBL" id="KAF0538294.1"/>
    </source>
</evidence>
<protein>
    <submittedName>
        <fullName evidence="1">ATP-dependent DNA helicase pif1</fullName>
    </submittedName>
</protein>
<dbReference type="GO" id="GO:0004386">
    <property type="term" value="F:helicase activity"/>
    <property type="evidence" value="ECO:0007669"/>
    <property type="project" value="UniProtKB-KW"/>
</dbReference>
<organism evidence="1 2">
    <name type="scientific">Gigaspora margarita</name>
    <dbReference type="NCBI Taxonomy" id="4874"/>
    <lineage>
        <taxon>Eukaryota</taxon>
        <taxon>Fungi</taxon>
        <taxon>Fungi incertae sedis</taxon>
        <taxon>Mucoromycota</taxon>
        <taxon>Glomeromycotina</taxon>
        <taxon>Glomeromycetes</taxon>
        <taxon>Diversisporales</taxon>
        <taxon>Gigasporaceae</taxon>
        <taxon>Gigaspora</taxon>
    </lineage>
</organism>
<dbReference type="Proteomes" id="UP000439903">
    <property type="component" value="Unassembled WGS sequence"/>
</dbReference>
<comment type="caution">
    <text evidence="1">The sequence shown here is derived from an EMBL/GenBank/DDBJ whole genome shotgun (WGS) entry which is preliminary data.</text>
</comment>
<keyword evidence="1" id="KW-0347">Helicase</keyword>
<accession>A0A8H4ER66</accession>
<gene>
    <name evidence="1" type="ORF">F8M41_007979</name>
</gene>
<name>A0A8H4ER66_GIGMA</name>
<keyword evidence="2" id="KW-1185">Reference proteome</keyword>
<dbReference type="EMBL" id="WTPW01000183">
    <property type="protein sequence ID" value="KAF0538294.1"/>
    <property type="molecule type" value="Genomic_DNA"/>
</dbReference>
<keyword evidence="1" id="KW-0067">ATP-binding</keyword>
<proteinExistence type="predicted"/>
<dbReference type="OrthoDB" id="3049698at2759"/>
<keyword evidence="1" id="KW-0547">Nucleotide-binding</keyword>
<sequence length="296" mass="34014">MNTSTSTGKRRKVLERFLEAIKVHSINPDFVFTDKDFAEINATTSVWGPSIVQLCAWHMNRALKFKLKEKAKLSNSQTQLRITYNVIQATAEFDFIDPIFYPTEDDCDPKIYIICPLECQSTVLMLMQKHFNMHPLISVDAQGTILILTDIRRNAVKIAMGIPLELDLLLWMKAWNTASAKREQNANINAARPIKSKKKQSINEKVNDSYFTNINLWRQTIPPFLILKDNKSNEVSPGTLLVESFVIETTVNNIFYNSTNINEDPDDEARSYVESNWALFEQAIKRISTDKFANNW</sequence>
<dbReference type="AlphaFoldDB" id="A0A8H4ER66"/>
<keyword evidence="1" id="KW-0378">Hydrolase</keyword>
<reference evidence="1 2" key="1">
    <citation type="journal article" date="2019" name="Environ. Microbiol.">
        <title>At the nexus of three kingdoms: the genome of the mycorrhizal fungus Gigaspora margarita provides insights into plant, endobacterial and fungal interactions.</title>
        <authorList>
            <person name="Venice F."/>
            <person name="Ghignone S."/>
            <person name="Salvioli di Fossalunga A."/>
            <person name="Amselem J."/>
            <person name="Novero M."/>
            <person name="Xianan X."/>
            <person name="Sedzielewska Toro K."/>
            <person name="Morin E."/>
            <person name="Lipzen A."/>
            <person name="Grigoriev I.V."/>
            <person name="Henrissat B."/>
            <person name="Martin F.M."/>
            <person name="Bonfante P."/>
        </authorList>
    </citation>
    <scope>NUCLEOTIDE SEQUENCE [LARGE SCALE GENOMIC DNA]</scope>
    <source>
        <strain evidence="1 2">BEG34</strain>
    </source>
</reference>